<sequence>MKIGILDQVPLPKGATVKETLDYTMTLAKEAEKLGYSRYWLAEHHNTNGLLSAAPEILMTRIAAETSSIRVGSGGVLLPQYSPLKVAETFKLLETLFPGRVDLGVGRSPGGTERTRLALTDGLANNLSEFPRQLDDLFGFLHNKLPRNHDYRMVKATPRTNEQPPLWVLGLSPSSGKISAERGLGLTFGHFINPDKWSSTLQTYREHFKPSLNSSIPQVNVCVFVICAETTEKAEELAFSQDMWLLGIDKGDSRIPSLEDIHERGVTSDELKQIKQNRRRTIVGTPEDVKQQLLELSKRYETDDFLIISNIYDFHDRLKSYQLIAEVMDLH</sequence>
<dbReference type="STRING" id="889306.KP78_03450"/>
<reference evidence="3 4" key="1">
    <citation type="submission" date="2015-01" db="EMBL/GenBank/DDBJ databases">
        <title>Genome sequencing of Jeotgalibacillus soli.</title>
        <authorList>
            <person name="Goh K.M."/>
            <person name="Chan K.-G."/>
            <person name="Yaakop A.S."/>
            <person name="Ee R."/>
            <person name="Gan H.M."/>
            <person name="Chan C.S."/>
        </authorList>
    </citation>
    <scope>NUCLEOTIDE SEQUENCE [LARGE SCALE GENOMIC DNA]</scope>
    <source>
        <strain evidence="3 4">P9</strain>
    </source>
</reference>
<feature type="domain" description="Luciferase-like" evidence="2">
    <location>
        <begin position="1"/>
        <end position="297"/>
    </location>
</feature>
<organism evidence="3 4">
    <name type="scientific">Jeotgalibacillus soli</name>
    <dbReference type="NCBI Taxonomy" id="889306"/>
    <lineage>
        <taxon>Bacteria</taxon>
        <taxon>Bacillati</taxon>
        <taxon>Bacillota</taxon>
        <taxon>Bacilli</taxon>
        <taxon>Bacillales</taxon>
        <taxon>Caryophanaceae</taxon>
        <taxon>Jeotgalibacillus</taxon>
    </lineage>
</organism>
<dbReference type="Gene3D" id="3.20.20.30">
    <property type="entry name" value="Luciferase-like domain"/>
    <property type="match status" value="1"/>
</dbReference>
<proteinExistence type="predicted"/>
<dbReference type="InterPro" id="IPR036661">
    <property type="entry name" value="Luciferase-like_sf"/>
</dbReference>
<dbReference type="GO" id="GO:0005829">
    <property type="term" value="C:cytosol"/>
    <property type="evidence" value="ECO:0007669"/>
    <property type="project" value="TreeGrafter"/>
</dbReference>
<evidence type="ECO:0000313" key="4">
    <source>
        <dbReference type="Proteomes" id="UP000031938"/>
    </source>
</evidence>
<dbReference type="PANTHER" id="PTHR30137:SF19">
    <property type="entry name" value="LUCIFERASE-LIKE MONOOXYGENASE"/>
    <property type="match status" value="1"/>
</dbReference>
<accession>A0A0C2RNZ1</accession>
<dbReference type="NCBIfam" id="TIGR03558">
    <property type="entry name" value="oxido_grp_1"/>
    <property type="match status" value="1"/>
</dbReference>
<evidence type="ECO:0000259" key="2">
    <source>
        <dbReference type="Pfam" id="PF00296"/>
    </source>
</evidence>
<dbReference type="InterPro" id="IPR019949">
    <property type="entry name" value="CmoO-like"/>
</dbReference>
<dbReference type="Proteomes" id="UP000031938">
    <property type="component" value="Unassembled WGS sequence"/>
</dbReference>
<evidence type="ECO:0000313" key="3">
    <source>
        <dbReference type="EMBL" id="KIL51975.1"/>
    </source>
</evidence>
<dbReference type="GO" id="GO:0016705">
    <property type="term" value="F:oxidoreductase activity, acting on paired donors, with incorporation or reduction of molecular oxygen"/>
    <property type="evidence" value="ECO:0007669"/>
    <property type="project" value="InterPro"/>
</dbReference>
<evidence type="ECO:0000256" key="1">
    <source>
        <dbReference type="ARBA" id="ARBA00007789"/>
    </source>
</evidence>
<dbReference type="InterPro" id="IPR050766">
    <property type="entry name" value="Bact_Lucif_Oxidored"/>
</dbReference>
<gene>
    <name evidence="3" type="ORF">KP78_03450</name>
</gene>
<dbReference type="InterPro" id="IPR011251">
    <property type="entry name" value="Luciferase-like_dom"/>
</dbReference>
<name>A0A0C2RNZ1_9BACL</name>
<dbReference type="PATRIC" id="fig|889306.3.peg.347"/>
<dbReference type="SUPFAM" id="SSF51679">
    <property type="entry name" value="Bacterial luciferase-like"/>
    <property type="match status" value="1"/>
</dbReference>
<dbReference type="FunFam" id="3.20.20.30:FF:000002">
    <property type="entry name" value="LLM class flavin-dependent oxidoreductase"/>
    <property type="match status" value="1"/>
</dbReference>
<dbReference type="Pfam" id="PF00296">
    <property type="entry name" value="Bac_luciferase"/>
    <property type="match status" value="1"/>
</dbReference>
<dbReference type="PANTHER" id="PTHR30137">
    <property type="entry name" value="LUCIFERASE-LIKE MONOOXYGENASE"/>
    <property type="match status" value="1"/>
</dbReference>
<comment type="caution">
    <text evidence="3">The sequence shown here is derived from an EMBL/GenBank/DDBJ whole genome shotgun (WGS) entry which is preliminary data.</text>
</comment>
<protein>
    <recommendedName>
        <fullName evidence="2">Luciferase-like domain-containing protein</fullName>
    </recommendedName>
</protein>
<dbReference type="RefSeq" id="WP_041085736.1">
    <property type="nucleotide sequence ID" value="NZ_JXRP01000006.1"/>
</dbReference>
<dbReference type="OrthoDB" id="9780518at2"/>
<dbReference type="EMBL" id="JXRP01000006">
    <property type="protein sequence ID" value="KIL51975.1"/>
    <property type="molecule type" value="Genomic_DNA"/>
</dbReference>
<keyword evidence="4" id="KW-1185">Reference proteome</keyword>
<comment type="similarity">
    <text evidence="1">To bacterial alkanal monooxygenase alpha and beta chains.</text>
</comment>
<dbReference type="AlphaFoldDB" id="A0A0C2RNZ1"/>